<reference evidence="11" key="2">
    <citation type="submission" date="2021-04" db="EMBL/GenBank/DDBJ databases">
        <authorList>
            <person name="Gilroy R."/>
        </authorList>
    </citation>
    <scope>NUCLEOTIDE SEQUENCE</scope>
    <source>
        <strain evidence="11">CHK156-179</strain>
    </source>
</reference>
<comment type="cofactor">
    <cofactor evidence="1 9">
        <name>pyridoxal 5'-phosphate</name>
        <dbReference type="ChEBI" id="CHEBI:597326"/>
    </cofactor>
</comment>
<dbReference type="Proteomes" id="UP000824221">
    <property type="component" value="Unassembled WGS sequence"/>
</dbReference>
<dbReference type="EC" id="2.6.1.9" evidence="9"/>
<dbReference type="Gene3D" id="3.40.640.10">
    <property type="entry name" value="Type I PLP-dependent aspartate aminotransferase-like (Major domain)"/>
    <property type="match status" value="1"/>
</dbReference>
<evidence type="ECO:0000259" key="10">
    <source>
        <dbReference type="Pfam" id="PF00155"/>
    </source>
</evidence>
<feature type="modified residue" description="N6-(pyridoxal phosphate)lysine" evidence="9">
    <location>
        <position position="211"/>
    </location>
</feature>
<dbReference type="Gene3D" id="3.90.1150.10">
    <property type="entry name" value="Aspartate Aminotransferase, domain 1"/>
    <property type="match status" value="1"/>
</dbReference>
<dbReference type="AlphaFoldDB" id="A0A9D2H454"/>
<evidence type="ECO:0000256" key="2">
    <source>
        <dbReference type="ARBA" id="ARBA00007970"/>
    </source>
</evidence>
<comment type="catalytic activity">
    <reaction evidence="9">
        <text>L-histidinol phosphate + 2-oxoglutarate = 3-(imidazol-4-yl)-2-oxopropyl phosphate + L-glutamate</text>
        <dbReference type="Rhea" id="RHEA:23744"/>
        <dbReference type="ChEBI" id="CHEBI:16810"/>
        <dbReference type="ChEBI" id="CHEBI:29985"/>
        <dbReference type="ChEBI" id="CHEBI:57766"/>
        <dbReference type="ChEBI" id="CHEBI:57980"/>
        <dbReference type="EC" id="2.6.1.9"/>
    </reaction>
</comment>
<keyword evidence="4 9" id="KW-0032">Aminotransferase</keyword>
<evidence type="ECO:0000256" key="4">
    <source>
        <dbReference type="ARBA" id="ARBA00022576"/>
    </source>
</evidence>
<dbReference type="GO" id="GO:0004400">
    <property type="term" value="F:histidinol-phosphate transaminase activity"/>
    <property type="evidence" value="ECO:0007669"/>
    <property type="project" value="UniProtKB-UniRule"/>
</dbReference>
<proteinExistence type="inferred from homology"/>
<evidence type="ECO:0000256" key="7">
    <source>
        <dbReference type="ARBA" id="ARBA00022898"/>
    </source>
</evidence>
<dbReference type="Pfam" id="PF00155">
    <property type="entry name" value="Aminotran_1_2"/>
    <property type="match status" value="1"/>
</dbReference>
<dbReference type="EMBL" id="DXAJ01000099">
    <property type="protein sequence ID" value="HJA03020.1"/>
    <property type="molecule type" value="Genomic_DNA"/>
</dbReference>
<keyword evidence="5 9" id="KW-0028">Amino-acid biosynthesis</keyword>
<dbReference type="SUPFAM" id="SSF53383">
    <property type="entry name" value="PLP-dependent transferases"/>
    <property type="match status" value="1"/>
</dbReference>
<evidence type="ECO:0000313" key="12">
    <source>
        <dbReference type="Proteomes" id="UP000824221"/>
    </source>
</evidence>
<evidence type="ECO:0000256" key="3">
    <source>
        <dbReference type="ARBA" id="ARBA00011738"/>
    </source>
</evidence>
<feature type="domain" description="Aminotransferase class I/classII large" evidence="10">
    <location>
        <begin position="24"/>
        <end position="348"/>
    </location>
</feature>
<dbReference type="GO" id="GO:0000105">
    <property type="term" value="P:L-histidine biosynthetic process"/>
    <property type="evidence" value="ECO:0007669"/>
    <property type="project" value="UniProtKB-UniRule"/>
</dbReference>
<dbReference type="InterPro" id="IPR015424">
    <property type="entry name" value="PyrdxlP-dep_Trfase"/>
</dbReference>
<dbReference type="PANTHER" id="PTHR42885:SF2">
    <property type="entry name" value="HISTIDINOL-PHOSPHATE AMINOTRANSFERASE"/>
    <property type="match status" value="1"/>
</dbReference>
<evidence type="ECO:0000313" key="11">
    <source>
        <dbReference type="EMBL" id="HJA03020.1"/>
    </source>
</evidence>
<gene>
    <name evidence="9" type="primary">hisC</name>
    <name evidence="11" type="ORF">H9797_06590</name>
</gene>
<comment type="caution">
    <text evidence="11">The sequence shown here is derived from an EMBL/GenBank/DDBJ whole genome shotgun (WGS) entry which is preliminary data.</text>
</comment>
<comment type="subunit">
    <text evidence="3 9">Homodimer.</text>
</comment>
<dbReference type="PANTHER" id="PTHR42885">
    <property type="entry name" value="HISTIDINOL-PHOSPHATE AMINOTRANSFERASE-RELATED"/>
    <property type="match status" value="1"/>
</dbReference>
<organism evidence="11 12">
    <name type="scientific">Candidatus Gallimonas gallistercoris</name>
    <dbReference type="NCBI Taxonomy" id="2838602"/>
    <lineage>
        <taxon>Bacteria</taxon>
        <taxon>Bacillati</taxon>
        <taxon>Bacillota</taxon>
        <taxon>Clostridia</taxon>
        <taxon>Candidatus Gallimonas</taxon>
    </lineage>
</organism>
<reference evidence="11" key="1">
    <citation type="journal article" date="2021" name="PeerJ">
        <title>Extensive microbial diversity within the chicken gut microbiome revealed by metagenomics and culture.</title>
        <authorList>
            <person name="Gilroy R."/>
            <person name="Ravi A."/>
            <person name="Getino M."/>
            <person name="Pursley I."/>
            <person name="Horton D.L."/>
            <person name="Alikhan N.F."/>
            <person name="Baker D."/>
            <person name="Gharbi K."/>
            <person name="Hall N."/>
            <person name="Watson M."/>
            <person name="Adriaenssens E.M."/>
            <person name="Foster-Nyarko E."/>
            <person name="Jarju S."/>
            <person name="Secka A."/>
            <person name="Antonio M."/>
            <person name="Oren A."/>
            <person name="Chaudhuri R.R."/>
            <person name="La Ragione R."/>
            <person name="Hildebrand F."/>
            <person name="Pallen M.J."/>
        </authorList>
    </citation>
    <scope>NUCLEOTIDE SEQUENCE</scope>
    <source>
        <strain evidence="11">CHK156-179</strain>
    </source>
</reference>
<keyword evidence="6 9" id="KW-0808">Transferase</keyword>
<evidence type="ECO:0000256" key="5">
    <source>
        <dbReference type="ARBA" id="ARBA00022605"/>
    </source>
</evidence>
<comment type="similarity">
    <text evidence="2 9">Belongs to the class-II pyridoxal-phosphate-dependent aminotransferase family. Histidinol-phosphate aminotransferase subfamily.</text>
</comment>
<evidence type="ECO:0000256" key="6">
    <source>
        <dbReference type="ARBA" id="ARBA00022679"/>
    </source>
</evidence>
<dbReference type="HAMAP" id="MF_01023">
    <property type="entry name" value="HisC_aminotrans_2"/>
    <property type="match status" value="1"/>
</dbReference>
<evidence type="ECO:0000256" key="8">
    <source>
        <dbReference type="ARBA" id="ARBA00023102"/>
    </source>
</evidence>
<keyword evidence="7 9" id="KW-0663">Pyridoxal phosphate</keyword>
<comment type="pathway">
    <text evidence="9">Amino-acid biosynthesis; L-histidine biosynthesis; L-histidine from 5-phospho-alpha-D-ribose 1-diphosphate: step 7/9.</text>
</comment>
<dbReference type="NCBIfam" id="TIGR01141">
    <property type="entry name" value="hisC"/>
    <property type="match status" value="1"/>
</dbReference>
<keyword evidence="8 9" id="KW-0368">Histidine biosynthesis</keyword>
<evidence type="ECO:0000256" key="9">
    <source>
        <dbReference type="HAMAP-Rule" id="MF_01023"/>
    </source>
</evidence>
<protein>
    <recommendedName>
        <fullName evidence="9">Histidinol-phosphate aminotransferase</fullName>
        <ecNumber evidence="9">2.6.1.9</ecNumber>
    </recommendedName>
    <alternativeName>
        <fullName evidence="9">Imidazole acetol-phosphate transaminase</fullName>
    </alternativeName>
</protein>
<dbReference type="CDD" id="cd00609">
    <property type="entry name" value="AAT_like"/>
    <property type="match status" value="1"/>
</dbReference>
<evidence type="ECO:0000256" key="1">
    <source>
        <dbReference type="ARBA" id="ARBA00001933"/>
    </source>
</evidence>
<dbReference type="InterPro" id="IPR004839">
    <property type="entry name" value="Aminotransferase_I/II_large"/>
</dbReference>
<dbReference type="InterPro" id="IPR005861">
    <property type="entry name" value="HisP_aminotrans"/>
</dbReference>
<dbReference type="InterPro" id="IPR015421">
    <property type="entry name" value="PyrdxlP-dep_Trfase_major"/>
</dbReference>
<name>A0A9D2H454_9FIRM</name>
<dbReference type="InterPro" id="IPR001917">
    <property type="entry name" value="Aminotrans_II_pyridoxalP_BS"/>
</dbReference>
<dbReference type="GO" id="GO:0030170">
    <property type="term" value="F:pyridoxal phosphate binding"/>
    <property type="evidence" value="ECO:0007669"/>
    <property type="project" value="InterPro"/>
</dbReference>
<accession>A0A9D2H454</accession>
<sequence length="353" mass="38784">MNFLSKRAQAIAPYTAGEQPADKQYVKLNTNENPYPPSPRATEVLRAFEAEKLRLYPRPDADGLRAAIARAEGVEEGNVFCGNGSDEVLALSFPAFFDEGGKPACFADLTYSFYEVFAAFFGVKTHIVPLKADFSFDLAAMQAADCAGYYLCNPNAPTGIALPLSTVEDFVASVGERIVIADEAYMDFYGQSAVPLTKKYKNLLVVKTFSKSYSLAGIRCGYAVGDEALIGGLFRMKDCFNSYPVDAVAQAVCTAAVEDKEYRDKTAALVKKERARLREALLSLGFTVPESGANFLFAGRAKKSGGELYRALKEEGVLVRYWERPILRDFLRITIGTPEQNDVLLTKLKKILI</sequence>
<dbReference type="PROSITE" id="PS00599">
    <property type="entry name" value="AA_TRANSFER_CLASS_2"/>
    <property type="match status" value="1"/>
</dbReference>
<dbReference type="InterPro" id="IPR015422">
    <property type="entry name" value="PyrdxlP-dep_Trfase_small"/>
</dbReference>